<feature type="domain" description="SCP" evidence="1">
    <location>
        <begin position="11"/>
        <end position="121"/>
    </location>
</feature>
<proteinExistence type="predicted"/>
<dbReference type="PANTHER" id="PTHR31157">
    <property type="entry name" value="SCP DOMAIN-CONTAINING PROTEIN"/>
    <property type="match status" value="1"/>
</dbReference>
<dbReference type="InterPro" id="IPR014044">
    <property type="entry name" value="CAP_dom"/>
</dbReference>
<gene>
    <name evidence="2" type="ORF">SAMN04488068_1356</name>
</gene>
<sequence length="134" mass="14647">MKGDTQLIEILRLTNASRMAAGMEPLVHDSRLGRAAQLHAEYLAEGGFLSHGGFGDSSPGDRATAAGYGWSRVGENVLARTRAEPEAAYQQWWLSQGHRDNLLTAAFQHCGLGRHYSPKVDCWYYAMLLATPAA</sequence>
<dbReference type="OrthoDB" id="68195at2"/>
<protein>
    <submittedName>
        <fullName evidence="2">Cysteine-rich secretory protein family protein</fullName>
    </submittedName>
</protein>
<accession>A0A1M5MPN2</accession>
<dbReference type="SUPFAM" id="SSF55797">
    <property type="entry name" value="PR-1-like"/>
    <property type="match status" value="1"/>
</dbReference>
<organism evidence="2 3">
    <name type="scientific">Hydrocarboniphaga daqingensis</name>
    <dbReference type="NCBI Taxonomy" id="490188"/>
    <lineage>
        <taxon>Bacteria</taxon>
        <taxon>Pseudomonadati</taxon>
        <taxon>Pseudomonadota</taxon>
        <taxon>Gammaproteobacteria</taxon>
        <taxon>Nevskiales</taxon>
        <taxon>Nevskiaceae</taxon>
        <taxon>Hydrocarboniphaga</taxon>
    </lineage>
</organism>
<dbReference type="Proteomes" id="UP000199758">
    <property type="component" value="Unassembled WGS sequence"/>
</dbReference>
<dbReference type="PANTHER" id="PTHR31157:SF1">
    <property type="entry name" value="SCP DOMAIN-CONTAINING PROTEIN"/>
    <property type="match status" value="1"/>
</dbReference>
<reference evidence="2 3" key="1">
    <citation type="submission" date="2016-11" db="EMBL/GenBank/DDBJ databases">
        <authorList>
            <person name="Jaros S."/>
            <person name="Januszkiewicz K."/>
            <person name="Wedrychowicz H."/>
        </authorList>
    </citation>
    <scope>NUCLEOTIDE SEQUENCE [LARGE SCALE GENOMIC DNA]</scope>
    <source>
        <strain evidence="2 3">CGMCC 1.7049</strain>
    </source>
</reference>
<dbReference type="AlphaFoldDB" id="A0A1M5MPN2"/>
<evidence type="ECO:0000313" key="3">
    <source>
        <dbReference type="Proteomes" id="UP000199758"/>
    </source>
</evidence>
<dbReference type="Pfam" id="PF00188">
    <property type="entry name" value="CAP"/>
    <property type="match status" value="1"/>
</dbReference>
<dbReference type="STRING" id="490188.SAMN04488068_1356"/>
<evidence type="ECO:0000259" key="1">
    <source>
        <dbReference type="Pfam" id="PF00188"/>
    </source>
</evidence>
<dbReference type="RefSeq" id="WP_072895785.1">
    <property type="nucleotide sequence ID" value="NZ_FQWZ01000003.1"/>
</dbReference>
<evidence type="ECO:0000313" key="2">
    <source>
        <dbReference type="EMBL" id="SHG78723.1"/>
    </source>
</evidence>
<name>A0A1M5MPN2_9GAMM</name>
<dbReference type="Gene3D" id="3.40.33.10">
    <property type="entry name" value="CAP"/>
    <property type="match status" value="1"/>
</dbReference>
<dbReference type="CDD" id="cd05379">
    <property type="entry name" value="CAP_bacterial"/>
    <property type="match status" value="1"/>
</dbReference>
<dbReference type="InterPro" id="IPR035940">
    <property type="entry name" value="CAP_sf"/>
</dbReference>
<dbReference type="EMBL" id="FQWZ01000003">
    <property type="protein sequence ID" value="SHG78723.1"/>
    <property type="molecule type" value="Genomic_DNA"/>
</dbReference>
<keyword evidence="3" id="KW-1185">Reference proteome</keyword>